<evidence type="ECO:0000256" key="1">
    <source>
        <dbReference type="SAM" id="Coils"/>
    </source>
</evidence>
<keyword evidence="1" id="KW-0175">Coiled coil</keyword>
<sequence>MATRRATRTQEEENPDIKDILTCISKKLDNIGESLQQIVDHQHKEERNTSECFEQFNRSMNTISNEIGNALDKTNHINMENQVKNQRQKISRIWNNHLNKRKQLYWHSLNSENTALIYETWINKEKKILPRKFLIKSIANEDINETRIRQNSAVENFRNEIALLNVRAERHKSKCKQTEEEMKKFLEDRFTGHTLTELKNLWHEDVTHEESKSLKKWESKQIWLEKYEAEFKHESFLKPPRKYNESKPTGDSRQQDRRGMTDNTHLQSISKQLNHRRMNPKQFQNNRPDERKSAKFAHNRPRYNVTAINKERVGQNRFQHNNTRNHHSSSSLHHQMTYAEVARIPPRYNPQQGSTYIVDDYERIPRNTSFLEQHPIKRYPPERSLYHPRERLRQPHMTNHR</sequence>
<organism evidence="3 4">
    <name type="scientific">Paramuricea clavata</name>
    <name type="common">Red gorgonian</name>
    <name type="synonym">Violescent sea-whip</name>
    <dbReference type="NCBI Taxonomy" id="317549"/>
    <lineage>
        <taxon>Eukaryota</taxon>
        <taxon>Metazoa</taxon>
        <taxon>Cnidaria</taxon>
        <taxon>Anthozoa</taxon>
        <taxon>Octocorallia</taxon>
        <taxon>Malacalcyonacea</taxon>
        <taxon>Plexauridae</taxon>
        <taxon>Paramuricea</taxon>
    </lineage>
</organism>
<feature type="compositionally biased region" description="Polar residues" evidence="2">
    <location>
        <begin position="261"/>
        <end position="272"/>
    </location>
</feature>
<dbReference type="AlphaFoldDB" id="A0A7D9LLN8"/>
<feature type="compositionally biased region" description="Basic and acidic residues" evidence="2">
    <location>
        <begin position="238"/>
        <end position="260"/>
    </location>
</feature>
<comment type="caution">
    <text evidence="3">The sequence shown here is derived from an EMBL/GenBank/DDBJ whole genome shotgun (WGS) entry which is preliminary data.</text>
</comment>
<protein>
    <submittedName>
        <fullName evidence="3">Uncharacterized protein</fullName>
    </submittedName>
</protein>
<dbReference type="OrthoDB" id="10029313at2759"/>
<evidence type="ECO:0000256" key="2">
    <source>
        <dbReference type="SAM" id="MobiDB-lite"/>
    </source>
</evidence>
<gene>
    <name evidence="3" type="ORF">PACLA_8A043622</name>
</gene>
<keyword evidence="4" id="KW-1185">Reference proteome</keyword>
<feature type="compositionally biased region" description="Basic and acidic residues" evidence="2">
    <location>
        <begin position="379"/>
        <end position="393"/>
    </location>
</feature>
<dbReference type="Proteomes" id="UP001152795">
    <property type="component" value="Unassembled WGS sequence"/>
</dbReference>
<evidence type="ECO:0000313" key="3">
    <source>
        <dbReference type="EMBL" id="CAB4033324.1"/>
    </source>
</evidence>
<evidence type="ECO:0000313" key="4">
    <source>
        <dbReference type="Proteomes" id="UP001152795"/>
    </source>
</evidence>
<feature type="region of interest" description="Disordered" evidence="2">
    <location>
        <begin position="238"/>
        <end position="298"/>
    </location>
</feature>
<accession>A0A7D9LLN8</accession>
<name>A0A7D9LLN8_PARCT</name>
<feature type="coiled-coil region" evidence="1">
    <location>
        <begin position="154"/>
        <end position="188"/>
    </location>
</feature>
<proteinExistence type="predicted"/>
<feature type="region of interest" description="Disordered" evidence="2">
    <location>
        <begin position="372"/>
        <end position="401"/>
    </location>
</feature>
<reference evidence="3" key="1">
    <citation type="submission" date="2020-04" db="EMBL/GenBank/DDBJ databases">
        <authorList>
            <person name="Alioto T."/>
            <person name="Alioto T."/>
            <person name="Gomez Garrido J."/>
        </authorList>
    </citation>
    <scope>NUCLEOTIDE SEQUENCE</scope>
    <source>
        <strain evidence="3">A484AB</strain>
    </source>
</reference>
<dbReference type="EMBL" id="CACRXK020019147">
    <property type="protein sequence ID" value="CAB4033324.1"/>
    <property type="molecule type" value="Genomic_DNA"/>
</dbReference>